<name>A0A084GEP1_PSEDA</name>
<dbReference type="PANTHER" id="PTHR10039">
    <property type="entry name" value="AMELOGENIN"/>
    <property type="match status" value="1"/>
</dbReference>
<dbReference type="GeneID" id="27720690"/>
<organism evidence="4 5">
    <name type="scientific">Pseudallescheria apiosperma</name>
    <name type="common">Scedosporium apiospermum</name>
    <dbReference type="NCBI Taxonomy" id="563466"/>
    <lineage>
        <taxon>Eukaryota</taxon>
        <taxon>Fungi</taxon>
        <taxon>Dikarya</taxon>
        <taxon>Ascomycota</taxon>
        <taxon>Pezizomycotina</taxon>
        <taxon>Sordariomycetes</taxon>
        <taxon>Hypocreomycetidae</taxon>
        <taxon>Microascales</taxon>
        <taxon>Microascaceae</taxon>
        <taxon>Scedosporium</taxon>
    </lineage>
</organism>
<feature type="domain" description="Nephrocystin 3-like N-terminal" evidence="3">
    <location>
        <begin position="292"/>
        <end position="459"/>
    </location>
</feature>
<comment type="caution">
    <text evidence="4">The sequence shown here is derived from an EMBL/GenBank/DDBJ whole genome shotgun (WGS) entry which is preliminary data.</text>
</comment>
<feature type="compositionally biased region" description="Polar residues" evidence="2">
    <location>
        <begin position="43"/>
        <end position="63"/>
    </location>
</feature>
<dbReference type="OMA" id="WISIAKM"/>
<evidence type="ECO:0000313" key="5">
    <source>
        <dbReference type="Proteomes" id="UP000028545"/>
    </source>
</evidence>
<dbReference type="InterPro" id="IPR002110">
    <property type="entry name" value="Ankyrin_rpt"/>
</dbReference>
<evidence type="ECO:0000256" key="1">
    <source>
        <dbReference type="ARBA" id="ARBA00022737"/>
    </source>
</evidence>
<dbReference type="OrthoDB" id="163438at2759"/>
<feature type="compositionally biased region" description="Polar residues" evidence="2">
    <location>
        <begin position="14"/>
        <end position="32"/>
    </location>
</feature>
<proteinExistence type="predicted"/>
<sequence length="1183" mass="132949">MPEDNSDSQRRRLWSSTTATSEPSDISNSTVQIKIELADPEDTANSPGQLDSHQVTTEGTTEKTNAIATTSTAEQSDSTNVVFRVEVPDDKASHGGKDIWTVAYREAVESLDEDKRDMVMKSDRINQLLMELRDRDAENAENSPFRKGLEKLQKPLQYVKLAVDLAKPFAELGPMAAATATGAVKSFTVGLVRVYVDLLEFYLAAMKFFSHRHVALGFLSEALNEKLPPIITRFFQHVSLLQDFIRNATLTLVDDIKRLLLDDKILKLLGVDKDRDRSEHHCNMRNAKADDACTWITQNPAFLKWYNASTGEFLVMFGAMGYGKTVTTAFVIDHLIHLNKNFLPRPLICYHYCNTEENSDTVYIYSSLLLQLFRQRPGLKLKFDKWHADRERAQLIDPAQSSKELGDFFAECIKSLDRIVIVVIDAIDECNDQSRRELIALLQGIAKDTLRLKVFFSSRPNEETEGLLHGAAQIRLLPDRARDIAIVNCLVSNNLPGLSKQTRDLVVGKLCDAASGSAIWIKLTVDLIRKRKINSYGRMQNFLEEMPLPSNLSELYLKLFHQASEGEEENETLATRALETLAVAKRPLSILELGWALAFEDIPKDDASDMKVQELEGWVDEKRVLNLVQPFVGHVDFDDVKKRQVMLVHQSLKLLILRRPPSAWERLGNLDKMSKTEKMQMEQRQSELEAQLLAICVRYLLLNEFDDGEMALFSEDQQQAEILTHLPQGDGLFDDSDDADVPDQDGGATAATNAAMSHVSDTDAAAESSAPLYFDPAESGFGEFFVYASCYWLEHFQLASWEHSPDISDIVRLCRAKSNRLRSWVDQHCRPDCTILPKLSWASEVLDPLVIISTFGPAAAMEAILAKYNVNTSPEFLGTSIATTIKHLVSYRRTSRLCNFFRQQHVGLTPQTLPLYMNAMGKWANLAAEGCDKDEEEGLVEFFDLVYTMVPLLVTDSWGNELLCEAARSGCLPVIERLFDAAEQNPELRTELLRDRQRQVDPKRHDRHQSVGEAVWSNHIHVLRYLLQQPGIDAHLRHRDLGGANVFCAAARYGNPEVVRLLIEHHPEGVNELDEVGDAPLSEFAFARSSVEVVRILLEAGADPKKGNAHPFWNPLRIAVRNMDVEMCRLLVEVGGADPLEALRVDDDGYGVGLADPISNDEVARTMLDMFCRLGGVKKVEAI</sequence>
<dbReference type="Gene3D" id="1.25.40.20">
    <property type="entry name" value="Ankyrin repeat-containing domain"/>
    <property type="match status" value="1"/>
</dbReference>
<dbReference type="RefSeq" id="XP_016645602.1">
    <property type="nucleotide sequence ID" value="XM_016784845.1"/>
</dbReference>
<dbReference type="SUPFAM" id="SSF48403">
    <property type="entry name" value="Ankyrin repeat"/>
    <property type="match status" value="1"/>
</dbReference>
<dbReference type="KEGG" id="sapo:SAPIO_CDS1618"/>
<dbReference type="VEuPathDB" id="FungiDB:SAPIO_CDS1618"/>
<dbReference type="EMBL" id="JOWA01000066">
    <property type="protein sequence ID" value="KEZ45803.1"/>
    <property type="molecule type" value="Genomic_DNA"/>
</dbReference>
<dbReference type="Pfam" id="PF12796">
    <property type="entry name" value="Ank_2"/>
    <property type="match status" value="1"/>
</dbReference>
<gene>
    <name evidence="4" type="ORF">SAPIO_CDS1618</name>
</gene>
<dbReference type="SMART" id="SM00248">
    <property type="entry name" value="ANK"/>
    <property type="match status" value="5"/>
</dbReference>
<protein>
    <recommendedName>
        <fullName evidence="3">Nephrocystin 3-like N-terminal domain-containing protein</fullName>
    </recommendedName>
</protein>
<dbReference type="HOGENOM" id="CLU_008134_0_0_1"/>
<evidence type="ECO:0000259" key="3">
    <source>
        <dbReference type="Pfam" id="PF24883"/>
    </source>
</evidence>
<dbReference type="Proteomes" id="UP000028545">
    <property type="component" value="Unassembled WGS sequence"/>
</dbReference>
<dbReference type="SUPFAM" id="SSF52540">
    <property type="entry name" value="P-loop containing nucleoside triphosphate hydrolases"/>
    <property type="match status" value="1"/>
</dbReference>
<keyword evidence="5" id="KW-1185">Reference proteome</keyword>
<evidence type="ECO:0000256" key="2">
    <source>
        <dbReference type="SAM" id="MobiDB-lite"/>
    </source>
</evidence>
<evidence type="ECO:0000313" key="4">
    <source>
        <dbReference type="EMBL" id="KEZ45803.1"/>
    </source>
</evidence>
<dbReference type="Pfam" id="PF24883">
    <property type="entry name" value="NPHP3_N"/>
    <property type="match status" value="1"/>
</dbReference>
<dbReference type="PANTHER" id="PTHR10039:SF10">
    <property type="entry name" value="NACHT DOMAIN-CONTAINING PROTEIN"/>
    <property type="match status" value="1"/>
</dbReference>
<accession>A0A084GEP1</accession>
<keyword evidence="1" id="KW-0677">Repeat</keyword>
<reference evidence="4 5" key="1">
    <citation type="journal article" date="2014" name="Genome Announc.">
        <title>Draft genome sequence of the pathogenic fungus Scedosporium apiospermum.</title>
        <authorList>
            <person name="Vandeputte P."/>
            <person name="Ghamrawi S."/>
            <person name="Rechenmann M."/>
            <person name="Iltis A."/>
            <person name="Giraud S."/>
            <person name="Fleury M."/>
            <person name="Thornton C."/>
            <person name="Delhaes L."/>
            <person name="Meyer W."/>
            <person name="Papon N."/>
            <person name="Bouchara J.P."/>
        </authorList>
    </citation>
    <scope>NUCLEOTIDE SEQUENCE [LARGE SCALE GENOMIC DNA]</scope>
    <source>
        <strain evidence="4 5">IHEM 14462</strain>
    </source>
</reference>
<dbReference type="AlphaFoldDB" id="A0A084GEP1"/>
<dbReference type="InterPro" id="IPR027417">
    <property type="entry name" value="P-loop_NTPase"/>
</dbReference>
<dbReference type="Gene3D" id="3.40.50.300">
    <property type="entry name" value="P-loop containing nucleotide triphosphate hydrolases"/>
    <property type="match status" value="1"/>
</dbReference>
<dbReference type="InterPro" id="IPR036770">
    <property type="entry name" value="Ankyrin_rpt-contain_sf"/>
</dbReference>
<feature type="region of interest" description="Disordered" evidence="2">
    <location>
        <begin position="1"/>
        <end position="63"/>
    </location>
</feature>
<dbReference type="InterPro" id="IPR056884">
    <property type="entry name" value="NPHP3-like_N"/>
</dbReference>